<evidence type="ECO:0000313" key="1">
    <source>
        <dbReference type="EMBL" id="CAG8587138.1"/>
    </source>
</evidence>
<dbReference type="Proteomes" id="UP000789831">
    <property type="component" value="Unassembled WGS sequence"/>
</dbReference>
<protein>
    <submittedName>
        <fullName evidence="1">6452_t:CDS:1</fullName>
    </submittedName>
</protein>
<sequence length="553" mass="64425">MSSTKIHNYFKRKSGEWSLLGFLNESDEEQFRLKIDLYLRSLENIINYDEGDRKEKAQFLLDKYRKASKNVFCWKYRCDQLVDPALVPLGHRQPTSLPDVQRTRPDHQIAKNLKMERRSNKMRDVPSINISVSAQNIGIFNDSNFSVKKAREEEIVFRKRKQACYTESPILTEAETNSDSDYEKIENVDIRLIREKSSHKDFISSERKDATDILHKKRRRTISHDNQDSDIDIISDDEMLSFAKVTDSMVASKLAKISKEWETFKNAFSQVEDEIISKISPPLNKVENILKVNQEALEKAMNGGYIELDAVFLIYHYQNGFKFLERLVGKMGRQCLSEIELSKLPMERRSVGWFHDGILTINVNGVDECVGILEVVGNAINEDHDKMINDREKILKAMRLALFQLEETLRHNGVNDEQKLKQLLETFGILVDRRDFIFYAMHYYEEAYFVDEIALSFVIPNTPMQLFLLKDVIKKLLKFRARIEYLKTRITALLEDATSRRRPRWTTTVVDASPSTSKTRKKVPLKIEVNLGYVIIKGFHHGSVSFIKMIFKK</sequence>
<keyword evidence="2" id="KW-1185">Reference proteome</keyword>
<name>A0A9N9C4W7_9GLOM</name>
<reference evidence="1" key="1">
    <citation type="submission" date="2021-06" db="EMBL/GenBank/DDBJ databases">
        <authorList>
            <person name="Kallberg Y."/>
            <person name="Tangrot J."/>
            <person name="Rosling A."/>
        </authorList>
    </citation>
    <scope>NUCLEOTIDE SEQUENCE</scope>
    <source>
        <strain evidence="1">MT106</strain>
    </source>
</reference>
<accession>A0A9N9C4W7</accession>
<dbReference type="AlphaFoldDB" id="A0A9N9C4W7"/>
<proteinExistence type="predicted"/>
<evidence type="ECO:0000313" key="2">
    <source>
        <dbReference type="Proteomes" id="UP000789831"/>
    </source>
</evidence>
<gene>
    <name evidence="1" type="ORF">AGERDE_LOCUS8420</name>
</gene>
<organism evidence="1 2">
    <name type="scientific">Ambispora gerdemannii</name>
    <dbReference type="NCBI Taxonomy" id="144530"/>
    <lineage>
        <taxon>Eukaryota</taxon>
        <taxon>Fungi</taxon>
        <taxon>Fungi incertae sedis</taxon>
        <taxon>Mucoromycota</taxon>
        <taxon>Glomeromycotina</taxon>
        <taxon>Glomeromycetes</taxon>
        <taxon>Archaeosporales</taxon>
        <taxon>Ambisporaceae</taxon>
        <taxon>Ambispora</taxon>
    </lineage>
</organism>
<dbReference type="OrthoDB" id="2444537at2759"/>
<comment type="caution">
    <text evidence="1">The sequence shown here is derived from an EMBL/GenBank/DDBJ whole genome shotgun (WGS) entry which is preliminary data.</text>
</comment>
<dbReference type="EMBL" id="CAJVPL010001777">
    <property type="protein sequence ID" value="CAG8587138.1"/>
    <property type="molecule type" value="Genomic_DNA"/>
</dbReference>